<feature type="signal peptide" evidence="2">
    <location>
        <begin position="1"/>
        <end position="19"/>
    </location>
</feature>
<comment type="caution">
    <text evidence="3">The sequence shown here is derived from an EMBL/GenBank/DDBJ whole genome shotgun (WGS) entry which is preliminary data.</text>
</comment>
<dbReference type="PROSITE" id="PS51257">
    <property type="entry name" value="PROKAR_LIPOPROTEIN"/>
    <property type="match status" value="1"/>
</dbReference>
<dbReference type="Proteomes" id="UP000281406">
    <property type="component" value="Unassembled WGS sequence"/>
</dbReference>
<reference evidence="3 4" key="1">
    <citation type="submission" date="2018-10" db="EMBL/GenBank/DDBJ databases">
        <title>Genome assembly for a Yunnan-Guizhou Plateau 3E fish, Anabarilius grahami (Regan), and its evolutionary and genetic applications.</title>
        <authorList>
            <person name="Jiang W."/>
        </authorList>
    </citation>
    <scope>NUCLEOTIDE SEQUENCE [LARGE SCALE GENOMIC DNA]</scope>
    <source>
        <strain evidence="3">AG-KIZ</strain>
        <tissue evidence="3">Muscle</tissue>
    </source>
</reference>
<proteinExistence type="predicted"/>
<feature type="compositionally biased region" description="Basic residues" evidence="1">
    <location>
        <begin position="189"/>
        <end position="198"/>
    </location>
</feature>
<feature type="compositionally biased region" description="Basic and acidic residues" evidence="1">
    <location>
        <begin position="163"/>
        <end position="172"/>
    </location>
</feature>
<name>A0A3N0YHJ3_ANAGA</name>
<feature type="chain" id="PRO_5018179709" evidence="2">
    <location>
        <begin position="20"/>
        <end position="215"/>
    </location>
</feature>
<protein>
    <submittedName>
        <fullName evidence="3">Uncharacterized protein</fullName>
    </submittedName>
</protein>
<dbReference type="AlphaFoldDB" id="A0A3N0YHJ3"/>
<dbReference type="EMBL" id="RJVU01042598">
    <property type="protein sequence ID" value="ROL45268.1"/>
    <property type="molecule type" value="Genomic_DNA"/>
</dbReference>
<feature type="region of interest" description="Disordered" evidence="1">
    <location>
        <begin position="149"/>
        <end position="215"/>
    </location>
</feature>
<evidence type="ECO:0000313" key="3">
    <source>
        <dbReference type="EMBL" id="ROL45268.1"/>
    </source>
</evidence>
<evidence type="ECO:0000313" key="4">
    <source>
        <dbReference type="Proteomes" id="UP000281406"/>
    </source>
</evidence>
<evidence type="ECO:0000256" key="2">
    <source>
        <dbReference type="SAM" id="SignalP"/>
    </source>
</evidence>
<accession>A0A3N0YHJ3</accession>
<gene>
    <name evidence="3" type="ORF">DPX16_17879</name>
</gene>
<keyword evidence="4" id="KW-1185">Reference proteome</keyword>
<evidence type="ECO:0000256" key="1">
    <source>
        <dbReference type="SAM" id="MobiDB-lite"/>
    </source>
</evidence>
<sequence>MRSCLRLWNALLAGCSCLGSVKKGAALGRLDERFLSGHNPTAPVSLPFLPDLHVEIEKAWKNPYSTDVEGLSQHGYVSMPPVDETFANYLVTGRAPTLKAPVLPYKPLKMTSRLNGREYAAAGQAGAALHTMTLREAKARSAAFKACIPIRSDPGPRQTRGPDPSRFEDRRQGQKSSVASRAPPPPRSRSQRRWYSRKKQQDLREVINNRCQQRQ</sequence>
<keyword evidence="2" id="KW-0732">Signal</keyword>
<organism evidence="3 4">
    <name type="scientific">Anabarilius grahami</name>
    <name type="common">Kanglang fish</name>
    <name type="synonym">Barilius grahami</name>
    <dbReference type="NCBI Taxonomy" id="495550"/>
    <lineage>
        <taxon>Eukaryota</taxon>
        <taxon>Metazoa</taxon>
        <taxon>Chordata</taxon>
        <taxon>Craniata</taxon>
        <taxon>Vertebrata</taxon>
        <taxon>Euteleostomi</taxon>
        <taxon>Actinopterygii</taxon>
        <taxon>Neopterygii</taxon>
        <taxon>Teleostei</taxon>
        <taxon>Ostariophysi</taxon>
        <taxon>Cypriniformes</taxon>
        <taxon>Xenocyprididae</taxon>
        <taxon>Xenocypridinae</taxon>
        <taxon>Xenocypridinae incertae sedis</taxon>
        <taxon>Anabarilius</taxon>
    </lineage>
</organism>